<feature type="transmembrane region" description="Helical" evidence="1">
    <location>
        <begin position="128"/>
        <end position="146"/>
    </location>
</feature>
<feature type="transmembrane region" description="Helical" evidence="1">
    <location>
        <begin position="20"/>
        <end position="42"/>
    </location>
</feature>
<feature type="transmembrane region" description="Helical" evidence="1">
    <location>
        <begin position="62"/>
        <end position="86"/>
    </location>
</feature>
<keyword evidence="1" id="KW-0812">Transmembrane</keyword>
<protein>
    <submittedName>
        <fullName evidence="2">Uncharacterized protein</fullName>
    </submittedName>
</protein>
<dbReference type="RefSeq" id="WP_126600731.1">
    <property type="nucleotide sequence ID" value="NZ_BIFQ01000002.1"/>
</dbReference>
<sequence length="212" mass="22632">MSPQDLTNAIISGVNAGGEQFLEGTLAAVLPIFWLAILGLHLGRPYILDMIDRFTLRLGADLLWLIYAALRDLLIVSGVVMSFMFFFPDVITTDALPLTGGLAAAALFGVLLVKLMGDPDNDLRDFRLTTILLGIGALLYFIPYVFGVQFNSVATGPLAGVSKFLVTNTNPGWAVNLAYVSVVLLAIMGAIATYYTLKTGGRAEAPDATTAE</sequence>
<name>A0A401ZN94_9CHLR</name>
<keyword evidence="1" id="KW-1133">Transmembrane helix</keyword>
<proteinExistence type="predicted"/>
<evidence type="ECO:0000313" key="3">
    <source>
        <dbReference type="Proteomes" id="UP000287224"/>
    </source>
</evidence>
<keyword evidence="3" id="KW-1185">Reference proteome</keyword>
<keyword evidence="1" id="KW-0472">Membrane</keyword>
<reference evidence="3" key="1">
    <citation type="submission" date="2018-12" db="EMBL/GenBank/DDBJ databases">
        <title>Tengunoibacter tsumagoiensis gen. nov., sp. nov., Dictyobacter kobayashii sp. nov., D. alpinus sp. nov., and D. joshuensis sp. nov. and description of Dictyobacteraceae fam. nov. within the order Ktedonobacterales isolated from Tengu-no-mugimeshi.</title>
        <authorList>
            <person name="Wang C.M."/>
            <person name="Zheng Y."/>
            <person name="Sakai Y."/>
            <person name="Toyoda A."/>
            <person name="Minakuchi Y."/>
            <person name="Abe K."/>
            <person name="Yokota A."/>
            <person name="Yabe S."/>
        </authorList>
    </citation>
    <scope>NUCLEOTIDE SEQUENCE [LARGE SCALE GENOMIC DNA]</scope>
    <source>
        <strain evidence="3">S-27</strain>
    </source>
</reference>
<organism evidence="2 3">
    <name type="scientific">Dictyobacter aurantiacus</name>
    <dbReference type="NCBI Taxonomy" id="1936993"/>
    <lineage>
        <taxon>Bacteria</taxon>
        <taxon>Bacillati</taxon>
        <taxon>Chloroflexota</taxon>
        <taxon>Ktedonobacteria</taxon>
        <taxon>Ktedonobacterales</taxon>
        <taxon>Dictyobacteraceae</taxon>
        <taxon>Dictyobacter</taxon>
    </lineage>
</organism>
<gene>
    <name evidence="2" type="ORF">KDAU_56090</name>
</gene>
<dbReference type="EMBL" id="BIFQ01000002">
    <property type="protein sequence ID" value="GCE08280.1"/>
    <property type="molecule type" value="Genomic_DNA"/>
</dbReference>
<evidence type="ECO:0000313" key="2">
    <source>
        <dbReference type="EMBL" id="GCE08280.1"/>
    </source>
</evidence>
<feature type="transmembrane region" description="Helical" evidence="1">
    <location>
        <begin position="98"/>
        <end position="116"/>
    </location>
</feature>
<dbReference type="OrthoDB" id="154938at2"/>
<accession>A0A401ZN94</accession>
<evidence type="ECO:0000256" key="1">
    <source>
        <dbReference type="SAM" id="Phobius"/>
    </source>
</evidence>
<comment type="caution">
    <text evidence="2">The sequence shown here is derived from an EMBL/GenBank/DDBJ whole genome shotgun (WGS) entry which is preliminary data.</text>
</comment>
<dbReference type="Proteomes" id="UP000287224">
    <property type="component" value="Unassembled WGS sequence"/>
</dbReference>
<feature type="transmembrane region" description="Helical" evidence="1">
    <location>
        <begin position="173"/>
        <end position="197"/>
    </location>
</feature>
<dbReference type="AlphaFoldDB" id="A0A401ZN94"/>